<sequence length="420" mass="47177">MNVSRSFVTRRHWWLAGALITCAVAYPVKAEEVSITAVFKPDSAFPHRNKFLNTTPPSGYCASYPEQCEQQEMFSLQVPIQFDSRAPIRANHASERQGAMLKAPAQWRPLTVIHETTGEPETVRVRIAGIGSRYRTDDVMQLVGEADDYRIAHNLLWGASWVYAPLPCHYSGVGWFTNTSYSFFWKTPIEAVCSKQAKFDVPWLRLEYLDFAYELETPNPLGMSSGQYRGSLTYSIGPNGDFDFGDVMLPSDSALTLNFNLDVQHTLKVDIPPGGEKVQLVPAGGWQSWLQAGRRPVRLFRDQTFNISASSRFKMLLECEITGFPYDCLILDPVSKRSVELQVSVSLPNGLTNLAGQPVKRQRLRTGAANAQQFQPGFYVDRAPGILHFEIPPHQMEFMIQPGVASTYRGKVTVIWDSEV</sequence>
<protein>
    <submittedName>
        <fullName evidence="2">Uncharacterized protein</fullName>
    </submittedName>
</protein>
<proteinExistence type="predicted"/>
<comment type="caution">
    <text evidence="2">The sequence shown here is derived from an EMBL/GenBank/DDBJ whole genome shotgun (WGS) entry which is preliminary data.</text>
</comment>
<evidence type="ECO:0000256" key="1">
    <source>
        <dbReference type="SAM" id="SignalP"/>
    </source>
</evidence>
<dbReference type="RefSeq" id="WP_046041010.1">
    <property type="nucleotide sequence ID" value="NZ_LACC01000017.1"/>
</dbReference>
<feature type="signal peptide" evidence="1">
    <location>
        <begin position="1"/>
        <end position="30"/>
    </location>
</feature>
<dbReference type="EMBL" id="LACC01000017">
    <property type="protein sequence ID" value="KJZ45297.1"/>
    <property type="molecule type" value="Genomic_DNA"/>
</dbReference>
<evidence type="ECO:0000313" key="3">
    <source>
        <dbReference type="Proteomes" id="UP000033588"/>
    </source>
</evidence>
<reference evidence="2 3" key="1">
    <citation type="submission" date="2015-03" db="EMBL/GenBank/DDBJ databases">
        <title>Comparative genomics of Pseudomonas insights into diversity of traits involved in vanlence and defense.</title>
        <authorList>
            <person name="Qin Y."/>
        </authorList>
    </citation>
    <scope>NUCLEOTIDE SEQUENCE [LARGE SCALE GENOMIC DNA]</scope>
    <source>
        <strain evidence="2 3">C8</strain>
    </source>
</reference>
<name>A0A0F4TPG7_PSEFL</name>
<keyword evidence="1" id="KW-0732">Signal</keyword>
<dbReference type="PATRIC" id="fig|294.132.peg.1700"/>
<dbReference type="Proteomes" id="UP000033588">
    <property type="component" value="Unassembled WGS sequence"/>
</dbReference>
<evidence type="ECO:0000313" key="2">
    <source>
        <dbReference type="EMBL" id="KJZ45297.1"/>
    </source>
</evidence>
<feature type="chain" id="PRO_5002479047" evidence="1">
    <location>
        <begin position="31"/>
        <end position="420"/>
    </location>
</feature>
<dbReference type="AlphaFoldDB" id="A0A0F4TPG7"/>
<gene>
    <name evidence="2" type="ORF">VC35_14600</name>
</gene>
<dbReference type="OrthoDB" id="6764591at2"/>
<organism evidence="2 3">
    <name type="scientific">Pseudomonas fluorescens</name>
    <dbReference type="NCBI Taxonomy" id="294"/>
    <lineage>
        <taxon>Bacteria</taxon>
        <taxon>Pseudomonadati</taxon>
        <taxon>Pseudomonadota</taxon>
        <taxon>Gammaproteobacteria</taxon>
        <taxon>Pseudomonadales</taxon>
        <taxon>Pseudomonadaceae</taxon>
        <taxon>Pseudomonas</taxon>
    </lineage>
</organism>
<accession>A0A0F4TPG7</accession>